<accession>A0A7S4GMQ5</accession>
<keyword evidence="4" id="KW-1133">Transmembrane helix</keyword>
<organism evidence="6">
    <name type="scientific">Oxyrrhis marina</name>
    <name type="common">Dinoflagellate</name>
    <dbReference type="NCBI Taxonomy" id="2969"/>
    <lineage>
        <taxon>Eukaryota</taxon>
        <taxon>Sar</taxon>
        <taxon>Alveolata</taxon>
        <taxon>Dinophyceae</taxon>
        <taxon>Oxyrrhinales</taxon>
        <taxon>Oxyrrhinaceae</taxon>
        <taxon>Oxyrrhis</taxon>
    </lineage>
</organism>
<dbReference type="PROSITE" id="PS51257">
    <property type="entry name" value="PROKAR_LIPOPROTEIN"/>
    <property type="match status" value="1"/>
</dbReference>
<dbReference type="InterPro" id="IPR052065">
    <property type="entry name" value="Compl_asym_regulator"/>
</dbReference>
<evidence type="ECO:0000259" key="5">
    <source>
        <dbReference type="Pfam" id="PF13205"/>
    </source>
</evidence>
<gene>
    <name evidence="6" type="ORF">OMAR00294_LOCUS1156</name>
</gene>
<evidence type="ECO:0000256" key="3">
    <source>
        <dbReference type="ARBA" id="ARBA00023157"/>
    </source>
</evidence>
<evidence type="ECO:0000256" key="4">
    <source>
        <dbReference type="SAM" id="Phobius"/>
    </source>
</evidence>
<keyword evidence="4" id="KW-0472">Membrane</keyword>
<proteinExistence type="predicted"/>
<dbReference type="Gene3D" id="2.20.100.10">
    <property type="entry name" value="Thrombospondin type-1 (TSP1) repeat"/>
    <property type="match status" value="1"/>
</dbReference>
<keyword evidence="4" id="KW-0812">Transmembrane</keyword>
<reference evidence="6" key="1">
    <citation type="submission" date="2021-01" db="EMBL/GenBank/DDBJ databases">
        <authorList>
            <person name="Corre E."/>
            <person name="Pelletier E."/>
            <person name="Niang G."/>
            <person name="Scheremetjew M."/>
            <person name="Finn R."/>
            <person name="Kale V."/>
            <person name="Holt S."/>
            <person name="Cochrane G."/>
            <person name="Meng A."/>
            <person name="Brown T."/>
            <person name="Cohen L."/>
        </authorList>
    </citation>
    <scope>NUCLEOTIDE SEQUENCE</scope>
    <source>
        <strain evidence="6">LB1974</strain>
    </source>
</reference>
<feature type="transmembrane region" description="Helical" evidence="4">
    <location>
        <begin position="488"/>
        <end position="509"/>
    </location>
</feature>
<dbReference type="SUPFAM" id="SSF82895">
    <property type="entry name" value="TSP-1 type 1 repeat"/>
    <property type="match status" value="1"/>
</dbReference>
<dbReference type="InterPro" id="IPR036383">
    <property type="entry name" value="TSP1_rpt_sf"/>
</dbReference>
<dbReference type="Pfam" id="PF13205">
    <property type="entry name" value="Big_5"/>
    <property type="match status" value="1"/>
</dbReference>
<dbReference type="PANTHER" id="PTHR22906:SF21">
    <property type="entry name" value="SEMA DOMAIN-CONTAINING PROTEIN"/>
    <property type="match status" value="1"/>
</dbReference>
<feature type="domain" description="SbsA Ig-like" evidence="5">
    <location>
        <begin position="156"/>
        <end position="261"/>
    </location>
</feature>
<dbReference type="EMBL" id="HBJB01001314">
    <property type="protein sequence ID" value="CAE0841475.1"/>
    <property type="molecule type" value="Transcribed_RNA"/>
</dbReference>
<dbReference type="InterPro" id="IPR032812">
    <property type="entry name" value="SbsA_Ig"/>
</dbReference>
<dbReference type="Pfam" id="PF19030">
    <property type="entry name" value="TSP1_ADAMTS"/>
    <property type="match status" value="1"/>
</dbReference>
<keyword evidence="2" id="KW-0677">Repeat</keyword>
<evidence type="ECO:0000256" key="2">
    <source>
        <dbReference type="ARBA" id="ARBA00022737"/>
    </source>
</evidence>
<evidence type="ECO:0000256" key="1">
    <source>
        <dbReference type="ARBA" id="ARBA00022729"/>
    </source>
</evidence>
<name>A0A7S4GMQ5_OXYMA</name>
<protein>
    <recommendedName>
        <fullName evidence="5">SbsA Ig-like domain-containing protein</fullName>
    </recommendedName>
</protein>
<dbReference type="InterPro" id="IPR000884">
    <property type="entry name" value="TSP1_rpt"/>
</dbReference>
<dbReference type="AlphaFoldDB" id="A0A7S4GMQ5"/>
<dbReference type="PANTHER" id="PTHR22906">
    <property type="entry name" value="PROPERDIN"/>
    <property type="match status" value="1"/>
</dbReference>
<keyword evidence="1" id="KW-0732">Signal</keyword>
<evidence type="ECO:0000313" key="6">
    <source>
        <dbReference type="EMBL" id="CAE0841475.1"/>
    </source>
</evidence>
<dbReference type="SMART" id="SM00209">
    <property type="entry name" value="TSP1"/>
    <property type="match status" value="2"/>
</dbReference>
<sequence>MGRVLAWAFPAALAAISCEFHDWSDWGLCHIRCKAGNVSVGHRIRSRVPKECDLAGAESVNASIEELEPCNMTSAHHHAPCNTQGAENCSFGEWTDHAACLLPQNLSRWSNWSEYTVEQSIGVKRHRREVTPARGTGRDCDGPSMALMECEGVIATEYAPAHGSVAPMCDGTIRVTFSEPVEFARTGSVVSLVSNSTDDVMQIPMAPPAAYVKGNHVAIRVASCLLGGELYHVRFQNHSIVGLHSNETWFVDGSSRYNFTTEPSGWLAGDWGACSVECGGGVRGRYVVCIAANGSQAQNKSVCEDEPPPTSVDCHSTTCESRNCTDDMTCTIRSELAMHVASMDQDQLRVAASQLGKAEAKESVGAALAGCFQVQLSRVTVRESDVAKGQLLVKFEVNPLDTKLHKTFNVIRQLSTNETNMVECLRVSLAEHLSVAAQSMEESSDRRLSMSGLAAVANALQSKTAHITGTEAVLHETPIDHTWDHIMLAFWIILLLLALLLCWCCLTAYSKGPQAVLEKLPQAEPEEMIPLQTQLRDSTSLPYPRLSVRETLHGDIARKDRIQSQPAPELWVPPPPPFVTAAGYAAPTTLTRYDDFVAMGVEELSLLPEVHGNT</sequence>
<keyword evidence="3" id="KW-1015">Disulfide bond</keyword>
<dbReference type="PROSITE" id="PS50092">
    <property type="entry name" value="TSP1"/>
    <property type="match status" value="1"/>
</dbReference>